<evidence type="ECO:0000313" key="5">
    <source>
        <dbReference type="Proteomes" id="UP000657918"/>
    </source>
</evidence>
<keyword evidence="2" id="KW-0812">Transmembrane</keyword>
<dbReference type="InterPro" id="IPR002921">
    <property type="entry name" value="Fungal_lipase-type"/>
</dbReference>
<keyword evidence="1" id="KW-0378">Hydrolase</keyword>
<gene>
    <name evidence="4" type="ORF">SADUNF_Sadunf03G0047900</name>
</gene>
<dbReference type="AlphaFoldDB" id="A0A835K9V1"/>
<accession>A0A835K9V1</accession>
<dbReference type="InterPro" id="IPR044819">
    <property type="entry name" value="OBL-like"/>
</dbReference>
<organism evidence="4 5">
    <name type="scientific">Salix dunnii</name>
    <dbReference type="NCBI Taxonomy" id="1413687"/>
    <lineage>
        <taxon>Eukaryota</taxon>
        <taxon>Viridiplantae</taxon>
        <taxon>Streptophyta</taxon>
        <taxon>Embryophyta</taxon>
        <taxon>Tracheophyta</taxon>
        <taxon>Spermatophyta</taxon>
        <taxon>Magnoliopsida</taxon>
        <taxon>eudicotyledons</taxon>
        <taxon>Gunneridae</taxon>
        <taxon>Pentapetalae</taxon>
        <taxon>rosids</taxon>
        <taxon>fabids</taxon>
        <taxon>Malpighiales</taxon>
        <taxon>Salicaceae</taxon>
        <taxon>Saliceae</taxon>
        <taxon>Salix</taxon>
    </lineage>
</organism>
<evidence type="ECO:0000256" key="1">
    <source>
        <dbReference type="ARBA" id="ARBA00022801"/>
    </source>
</evidence>
<dbReference type="InterPro" id="IPR029058">
    <property type="entry name" value="AB_hydrolase_fold"/>
</dbReference>
<dbReference type="GO" id="GO:0004806">
    <property type="term" value="F:triacylglycerol lipase activity"/>
    <property type="evidence" value="ECO:0007669"/>
    <property type="project" value="InterPro"/>
</dbReference>
<dbReference type="Pfam" id="PF01764">
    <property type="entry name" value="Lipase_3"/>
    <property type="match status" value="1"/>
</dbReference>
<keyword evidence="2" id="KW-0472">Membrane</keyword>
<sequence>MMKETACCAVRKKLKSMLMEHKNTKFVVVGHSLDEALAILFSAMLALYQQTDVMKRLLGVCTFRQPRIGNLQLAKFMKSHLEYPVPKFFRVVYNYDLVPRLTEDDKTFLYKHFRVNFAFKRI</sequence>
<dbReference type="PANTHER" id="PTHR46086">
    <property type="entry name" value="ALPHA/BETA-HYDROLASES SUPERFAMILY PROTEIN"/>
    <property type="match status" value="1"/>
</dbReference>
<keyword evidence="2" id="KW-1133">Transmembrane helix</keyword>
<feature type="transmembrane region" description="Helical" evidence="2">
    <location>
        <begin position="26"/>
        <end position="48"/>
    </location>
</feature>
<name>A0A835K9V1_9ROSI</name>
<dbReference type="Gene3D" id="3.40.50.1820">
    <property type="entry name" value="alpha/beta hydrolase"/>
    <property type="match status" value="1"/>
</dbReference>
<dbReference type="SUPFAM" id="SSF53474">
    <property type="entry name" value="alpha/beta-Hydrolases"/>
    <property type="match status" value="1"/>
</dbReference>
<feature type="domain" description="Fungal lipase-type" evidence="3">
    <location>
        <begin position="9"/>
        <end position="103"/>
    </location>
</feature>
<dbReference type="Proteomes" id="UP000657918">
    <property type="component" value="Unassembled WGS sequence"/>
</dbReference>
<protein>
    <recommendedName>
        <fullName evidence="3">Fungal lipase-type domain-containing protein</fullName>
    </recommendedName>
</protein>
<dbReference type="EMBL" id="JADGMS010000003">
    <property type="protein sequence ID" value="KAF9685374.1"/>
    <property type="molecule type" value="Genomic_DNA"/>
</dbReference>
<comment type="caution">
    <text evidence="4">The sequence shown here is derived from an EMBL/GenBank/DDBJ whole genome shotgun (WGS) entry which is preliminary data.</text>
</comment>
<dbReference type="CDD" id="cd00519">
    <property type="entry name" value="Lipase_3"/>
    <property type="match status" value="1"/>
</dbReference>
<dbReference type="GO" id="GO:0006629">
    <property type="term" value="P:lipid metabolic process"/>
    <property type="evidence" value="ECO:0007669"/>
    <property type="project" value="InterPro"/>
</dbReference>
<keyword evidence="5" id="KW-1185">Reference proteome</keyword>
<evidence type="ECO:0000313" key="4">
    <source>
        <dbReference type="EMBL" id="KAF9685374.1"/>
    </source>
</evidence>
<reference evidence="4 5" key="1">
    <citation type="submission" date="2020-10" db="EMBL/GenBank/DDBJ databases">
        <title>Plant Genome Project.</title>
        <authorList>
            <person name="Zhang R.-G."/>
        </authorList>
    </citation>
    <scope>NUCLEOTIDE SEQUENCE [LARGE SCALE GENOMIC DNA]</scope>
    <source>
        <strain evidence="4">FAFU-HL-1</strain>
        <tissue evidence="4">Leaf</tissue>
    </source>
</reference>
<evidence type="ECO:0000256" key="2">
    <source>
        <dbReference type="SAM" id="Phobius"/>
    </source>
</evidence>
<evidence type="ECO:0000259" key="3">
    <source>
        <dbReference type="Pfam" id="PF01764"/>
    </source>
</evidence>
<dbReference type="PANTHER" id="PTHR46086:SF3">
    <property type="entry name" value="TRIACYLGLYCEROL LIPASE OBL1"/>
    <property type="match status" value="1"/>
</dbReference>
<proteinExistence type="predicted"/>
<dbReference type="OrthoDB" id="438440at2759"/>